<proteinExistence type="predicted"/>
<feature type="compositionally biased region" description="Basic residues" evidence="1">
    <location>
        <begin position="31"/>
        <end position="40"/>
    </location>
</feature>
<keyword evidence="3" id="KW-1185">Reference proteome</keyword>
<dbReference type="PaxDb" id="39947-A0A0P0W902"/>
<evidence type="ECO:0000256" key="1">
    <source>
        <dbReference type="SAM" id="MobiDB-lite"/>
    </source>
</evidence>
<dbReference type="EMBL" id="AP014960">
    <property type="protein sequence ID" value="BAS88743.1"/>
    <property type="molecule type" value="Genomic_DNA"/>
</dbReference>
<feature type="non-terminal residue" evidence="2">
    <location>
        <position position="1"/>
    </location>
</feature>
<dbReference type="Gramene" id="Os04t0355401-01">
    <property type="protein sequence ID" value="Os04t0355401-01"/>
    <property type="gene ID" value="Os04g0355401"/>
</dbReference>
<feature type="compositionally biased region" description="Polar residues" evidence="1">
    <location>
        <begin position="1"/>
        <end position="14"/>
    </location>
</feature>
<evidence type="ECO:0000313" key="3">
    <source>
        <dbReference type="Proteomes" id="UP000059680"/>
    </source>
</evidence>
<name>A0A0P0W902_ORYSJ</name>
<gene>
    <name evidence="2" type="ordered locus">Os04g0355401</name>
    <name evidence="2" type="ORF">OSNPB_040355401</name>
</gene>
<dbReference type="Proteomes" id="UP000059680">
    <property type="component" value="Chromosome 4"/>
</dbReference>
<accession>A0A0P0W902</accession>
<reference evidence="2 3" key="2">
    <citation type="journal article" date="2013" name="Plant Cell Physiol.">
        <title>Rice Annotation Project Database (RAP-DB): an integrative and interactive database for rice genomics.</title>
        <authorList>
            <person name="Sakai H."/>
            <person name="Lee S.S."/>
            <person name="Tanaka T."/>
            <person name="Numa H."/>
            <person name="Kim J."/>
            <person name="Kawahara Y."/>
            <person name="Wakimoto H."/>
            <person name="Yang C.C."/>
            <person name="Iwamoto M."/>
            <person name="Abe T."/>
            <person name="Yamada Y."/>
            <person name="Muto A."/>
            <person name="Inokuchi H."/>
            <person name="Ikemura T."/>
            <person name="Matsumoto T."/>
            <person name="Sasaki T."/>
            <person name="Itoh T."/>
        </authorList>
    </citation>
    <scope>NUCLEOTIDE SEQUENCE [LARGE SCALE GENOMIC DNA]</scope>
    <source>
        <strain evidence="3">cv. Nipponbare</strain>
    </source>
</reference>
<organism evidence="2 3">
    <name type="scientific">Oryza sativa subsp. japonica</name>
    <name type="common">Rice</name>
    <dbReference type="NCBI Taxonomy" id="39947"/>
    <lineage>
        <taxon>Eukaryota</taxon>
        <taxon>Viridiplantae</taxon>
        <taxon>Streptophyta</taxon>
        <taxon>Embryophyta</taxon>
        <taxon>Tracheophyta</taxon>
        <taxon>Spermatophyta</taxon>
        <taxon>Magnoliopsida</taxon>
        <taxon>Liliopsida</taxon>
        <taxon>Poales</taxon>
        <taxon>Poaceae</taxon>
        <taxon>BOP clade</taxon>
        <taxon>Oryzoideae</taxon>
        <taxon>Oryzeae</taxon>
        <taxon>Oryzinae</taxon>
        <taxon>Oryza</taxon>
        <taxon>Oryza sativa</taxon>
    </lineage>
</organism>
<protein>
    <submittedName>
        <fullName evidence="2">Os04g0355401 protein</fullName>
    </submittedName>
</protein>
<evidence type="ECO:0000313" key="2">
    <source>
        <dbReference type="EMBL" id="BAS88743.1"/>
    </source>
</evidence>
<dbReference type="AlphaFoldDB" id="A0A0P0W902"/>
<feature type="region of interest" description="Disordered" evidence="1">
    <location>
        <begin position="1"/>
        <end position="79"/>
    </location>
</feature>
<sequence length="178" mass="19405">TCAARSQKNPQSSRPPVIPIDALPQSPRSTAAHHRGPHRRIQAEAAAPRPHPGRGRRGRIPIEGPPPSSPPVTATSIHTRHRLYRAVSPFSREHHRLSSPELQPSGGISFPSSVAAAHRPKLLLDLLHRAPPSEACLIRLASPSSAIRPLRRVSAEARQADADSTPCLYRAARRQRDL</sequence>
<reference evidence="2 3" key="3">
    <citation type="journal article" date="2013" name="Rice">
        <title>Improvement of the Oryza sativa Nipponbare reference genome using next generation sequence and optical map data.</title>
        <authorList>
            <person name="Kawahara Y."/>
            <person name="de la Bastide M."/>
            <person name="Hamilton J.P."/>
            <person name="Kanamori H."/>
            <person name="McCombie W.R."/>
            <person name="Ouyang S."/>
            <person name="Schwartz D.C."/>
            <person name="Tanaka T."/>
            <person name="Wu J."/>
            <person name="Zhou S."/>
            <person name="Childs K.L."/>
            <person name="Davidson R.M."/>
            <person name="Lin H."/>
            <person name="Quesada-Ocampo L."/>
            <person name="Vaillancourt B."/>
            <person name="Sakai H."/>
            <person name="Lee S.S."/>
            <person name="Kim J."/>
            <person name="Numa H."/>
            <person name="Itoh T."/>
            <person name="Buell C.R."/>
            <person name="Matsumoto T."/>
        </authorList>
    </citation>
    <scope>NUCLEOTIDE SEQUENCE [LARGE SCALE GENOMIC DNA]</scope>
    <source>
        <strain evidence="3">cv. Nipponbare</strain>
    </source>
</reference>
<dbReference type="InParanoid" id="A0A0P0W902"/>
<reference evidence="3" key="1">
    <citation type="journal article" date="2005" name="Nature">
        <title>The map-based sequence of the rice genome.</title>
        <authorList>
            <consortium name="International rice genome sequencing project (IRGSP)"/>
            <person name="Matsumoto T."/>
            <person name="Wu J."/>
            <person name="Kanamori H."/>
            <person name="Katayose Y."/>
            <person name="Fujisawa M."/>
            <person name="Namiki N."/>
            <person name="Mizuno H."/>
            <person name="Yamamoto K."/>
            <person name="Antonio B.A."/>
            <person name="Baba T."/>
            <person name="Sakata K."/>
            <person name="Nagamura Y."/>
            <person name="Aoki H."/>
            <person name="Arikawa K."/>
            <person name="Arita K."/>
            <person name="Bito T."/>
            <person name="Chiden Y."/>
            <person name="Fujitsuka N."/>
            <person name="Fukunaka R."/>
            <person name="Hamada M."/>
            <person name="Harada C."/>
            <person name="Hayashi A."/>
            <person name="Hijishita S."/>
            <person name="Honda M."/>
            <person name="Hosokawa S."/>
            <person name="Ichikawa Y."/>
            <person name="Idonuma A."/>
            <person name="Iijima M."/>
            <person name="Ikeda M."/>
            <person name="Ikeno M."/>
            <person name="Ito K."/>
            <person name="Ito S."/>
            <person name="Ito T."/>
            <person name="Ito Y."/>
            <person name="Ito Y."/>
            <person name="Iwabuchi A."/>
            <person name="Kamiya K."/>
            <person name="Karasawa W."/>
            <person name="Kurita K."/>
            <person name="Katagiri S."/>
            <person name="Kikuta A."/>
            <person name="Kobayashi H."/>
            <person name="Kobayashi N."/>
            <person name="Machita K."/>
            <person name="Maehara T."/>
            <person name="Masukawa M."/>
            <person name="Mizubayashi T."/>
            <person name="Mukai Y."/>
            <person name="Nagasaki H."/>
            <person name="Nagata Y."/>
            <person name="Naito S."/>
            <person name="Nakashima M."/>
            <person name="Nakama Y."/>
            <person name="Nakamichi Y."/>
            <person name="Nakamura M."/>
            <person name="Meguro A."/>
            <person name="Negishi M."/>
            <person name="Ohta I."/>
            <person name="Ohta T."/>
            <person name="Okamoto M."/>
            <person name="Ono N."/>
            <person name="Saji S."/>
            <person name="Sakaguchi M."/>
            <person name="Sakai K."/>
            <person name="Shibata M."/>
            <person name="Shimokawa T."/>
            <person name="Song J."/>
            <person name="Takazaki Y."/>
            <person name="Terasawa K."/>
            <person name="Tsugane M."/>
            <person name="Tsuji K."/>
            <person name="Ueda S."/>
            <person name="Waki K."/>
            <person name="Yamagata H."/>
            <person name="Yamamoto M."/>
            <person name="Yamamoto S."/>
            <person name="Yamane H."/>
            <person name="Yoshiki S."/>
            <person name="Yoshihara R."/>
            <person name="Yukawa K."/>
            <person name="Zhong H."/>
            <person name="Yano M."/>
            <person name="Yuan Q."/>
            <person name="Ouyang S."/>
            <person name="Liu J."/>
            <person name="Jones K.M."/>
            <person name="Gansberger K."/>
            <person name="Moffat K."/>
            <person name="Hill J."/>
            <person name="Bera J."/>
            <person name="Fadrosh D."/>
            <person name="Jin S."/>
            <person name="Johri S."/>
            <person name="Kim M."/>
            <person name="Overton L."/>
            <person name="Reardon M."/>
            <person name="Tsitrin T."/>
            <person name="Vuong H."/>
            <person name="Weaver B."/>
            <person name="Ciecko A."/>
            <person name="Tallon L."/>
            <person name="Jackson J."/>
            <person name="Pai G."/>
            <person name="Aken S.V."/>
            <person name="Utterback T."/>
            <person name="Reidmuller S."/>
            <person name="Feldblyum T."/>
            <person name="Hsiao J."/>
            <person name="Zismann V."/>
            <person name="Iobst S."/>
            <person name="de Vazeille A.R."/>
            <person name="Buell C.R."/>
            <person name="Ying K."/>
            <person name="Li Y."/>
            <person name="Lu T."/>
            <person name="Huang Y."/>
            <person name="Zhao Q."/>
            <person name="Feng Q."/>
            <person name="Zhang L."/>
            <person name="Zhu J."/>
            <person name="Weng Q."/>
            <person name="Mu J."/>
            <person name="Lu Y."/>
            <person name="Fan D."/>
            <person name="Liu Y."/>
            <person name="Guan J."/>
            <person name="Zhang Y."/>
            <person name="Yu S."/>
            <person name="Liu X."/>
            <person name="Zhang Y."/>
            <person name="Hong G."/>
            <person name="Han B."/>
            <person name="Choisne N."/>
            <person name="Demange N."/>
            <person name="Orjeda G."/>
            <person name="Samain S."/>
            <person name="Cattolico L."/>
            <person name="Pelletier E."/>
            <person name="Couloux A."/>
            <person name="Segurens B."/>
            <person name="Wincker P."/>
            <person name="D'Hont A."/>
            <person name="Scarpelli C."/>
            <person name="Weissenbach J."/>
            <person name="Salanoubat M."/>
            <person name="Quetier F."/>
            <person name="Yu Y."/>
            <person name="Kim H.R."/>
            <person name="Rambo T."/>
            <person name="Currie J."/>
            <person name="Collura K."/>
            <person name="Luo M."/>
            <person name="Yang T."/>
            <person name="Ammiraju J.S.S."/>
            <person name="Engler F."/>
            <person name="Soderlund C."/>
            <person name="Wing R.A."/>
            <person name="Palmer L.E."/>
            <person name="de la Bastide M."/>
            <person name="Spiegel L."/>
            <person name="Nascimento L."/>
            <person name="Zutavern T."/>
            <person name="O'Shaughnessy A."/>
            <person name="Dike S."/>
            <person name="Dedhia N."/>
            <person name="Preston R."/>
            <person name="Balija V."/>
            <person name="McCombie W.R."/>
            <person name="Chow T."/>
            <person name="Chen H."/>
            <person name="Chung M."/>
            <person name="Chen C."/>
            <person name="Shaw J."/>
            <person name="Wu H."/>
            <person name="Hsiao K."/>
            <person name="Chao Y."/>
            <person name="Chu M."/>
            <person name="Cheng C."/>
            <person name="Hour A."/>
            <person name="Lee P."/>
            <person name="Lin S."/>
            <person name="Lin Y."/>
            <person name="Liou J."/>
            <person name="Liu S."/>
            <person name="Hsing Y."/>
            <person name="Raghuvanshi S."/>
            <person name="Mohanty A."/>
            <person name="Bharti A.K."/>
            <person name="Gaur A."/>
            <person name="Gupta V."/>
            <person name="Kumar D."/>
            <person name="Ravi V."/>
            <person name="Vij S."/>
            <person name="Kapur A."/>
            <person name="Khurana P."/>
            <person name="Khurana P."/>
            <person name="Khurana J.P."/>
            <person name="Tyagi A.K."/>
            <person name="Gaikwad K."/>
            <person name="Singh A."/>
            <person name="Dalal V."/>
            <person name="Srivastava S."/>
            <person name="Dixit A."/>
            <person name="Pal A.K."/>
            <person name="Ghazi I.A."/>
            <person name="Yadav M."/>
            <person name="Pandit A."/>
            <person name="Bhargava A."/>
            <person name="Sureshbabu K."/>
            <person name="Batra K."/>
            <person name="Sharma T.R."/>
            <person name="Mohapatra T."/>
            <person name="Singh N.K."/>
            <person name="Messing J."/>
            <person name="Nelson A.B."/>
            <person name="Fuks G."/>
            <person name="Kavchok S."/>
            <person name="Keizer G."/>
            <person name="Linton E."/>
            <person name="Llaca V."/>
            <person name="Song R."/>
            <person name="Tanyolac B."/>
            <person name="Young S."/>
            <person name="Ho-Il K."/>
            <person name="Hahn J.H."/>
            <person name="Sangsakoo G."/>
            <person name="Vanavichit A."/>
            <person name="de Mattos Luiz.A.T."/>
            <person name="Zimmer P.D."/>
            <person name="Malone G."/>
            <person name="Dellagostin O."/>
            <person name="de Oliveira A.C."/>
            <person name="Bevan M."/>
            <person name="Bancroft I."/>
            <person name="Minx P."/>
            <person name="Cordum H."/>
            <person name="Wilson R."/>
            <person name="Cheng Z."/>
            <person name="Jin W."/>
            <person name="Jiang J."/>
            <person name="Leong S.A."/>
            <person name="Iwama H."/>
            <person name="Gojobori T."/>
            <person name="Itoh T."/>
            <person name="Niimura Y."/>
            <person name="Fujii Y."/>
            <person name="Habara T."/>
            <person name="Sakai H."/>
            <person name="Sato Y."/>
            <person name="Wilson G."/>
            <person name="Kumar K."/>
            <person name="McCouch S."/>
            <person name="Juretic N."/>
            <person name="Hoen D."/>
            <person name="Wright S."/>
            <person name="Bruskiewich R."/>
            <person name="Bureau T."/>
            <person name="Miyao A."/>
            <person name="Hirochika H."/>
            <person name="Nishikawa T."/>
            <person name="Kadowaki K."/>
            <person name="Sugiura M."/>
            <person name="Burr B."/>
            <person name="Sasaki T."/>
        </authorList>
    </citation>
    <scope>NUCLEOTIDE SEQUENCE [LARGE SCALE GENOMIC DNA]</scope>
    <source>
        <strain evidence="3">cv. Nipponbare</strain>
    </source>
</reference>